<keyword evidence="1" id="KW-1133">Transmembrane helix</keyword>
<reference evidence="2 3" key="1">
    <citation type="submission" date="2019-08" db="EMBL/GenBank/DDBJ databases">
        <title>The genome of the soybean aphid Biotype 1, its phylome, world population structure and adaptation to the North American continent.</title>
        <authorList>
            <person name="Giordano R."/>
            <person name="Donthu R.K."/>
            <person name="Hernandez A.G."/>
            <person name="Wright C.L."/>
            <person name="Zimin A.V."/>
        </authorList>
    </citation>
    <scope>NUCLEOTIDE SEQUENCE [LARGE SCALE GENOMIC DNA]</scope>
    <source>
        <tissue evidence="2">Whole aphids</tissue>
    </source>
</reference>
<dbReference type="AlphaFoldDB" id="A0A6G0UAA3"/>
<comment type="caution">
    <text evidence="2">The sequence shown here is derived from an EMBL/GenBank/DDBJ whole genome shotgun (WGS) entry which is preliminary data.</text>
</comment>
<sequence length="173" mass="20519">MNHYFIESPLLNVYIIELQMDYSVIVLIFLSLPECKTQVTIRQLFFLWKKYFYTYYNLYSTIRKKNDNFLQVSGSNKYMLFFIKQENAVLRTILLIRNYSNVKFTYLVDNICISGDGGEGTYKLKINGNCSLECNVQGKSLKISFVIVHHDCLEKYRMEFEAFKTDNKINQTR</sequence>
<name>A0A6G0UAA3_APHGL</name>
<feature type="transmembrane region" description="Helical" evidence="1">
    <location>
        <begin position="12"/>
        <end position="32"/>
    </location>
</feature>
<evidence type="ECO:0000313" key="2">
    <source>
        <dbReference type="EMBL" id="KAE9545166.1"/>
    </source>
</evidence>
<organism evidence="2 3">
    <name type="scientific">Aphis glycines</name>
    <name type="common">Soybean aphid</name>
    <dbReference type="NCBI Taxonomy" id="307491"/>
    <lineage>
        <taxon>Eukaryota</taxon>
        <taxon>Metazoa</taxon>
        <taxon>Ecdysozoa</taxon>
        <taxon>Arthropoda</taxon>
        <taxon>Hexapoda</taxon>
        <taxon>Insecta</taxon>
        <taxon>Pterygota</taxon>
        <taxon>Neoptera</taxon>
        <taxon>Paraneoptera</taxon>
        <taxon>Hemiptera</taxon>
        <taxon>Sternorrhyncha</taxon>
        <taxon>Aphidomorpha</taxon>
        <taxon>Aphidoidea</taxon>
        <taxon>Aphididae</taxon>
        <taxon>Aphidini</taxon>
        <taxon>Aphis</taxon>
        <taxon>Aphis</taxon>
    </lineage>
</organism>
<evidence type="ECO:0000256" key="1">
    <source>
        <dbReference type="SAM" id="Phobius"/>
    </source>
</evidence>
<evidence type="ECO:0000313" key="3">
    <source>
        <dbReference type="Proteomes" id="UP000475862"/>
    </source>
</evidence>
<gene>
    <name evidence="2" type="ORF">AGLY_000709</name>
</gene>
<protein>
    <submittedName>
        <fullName evidence="2">Uncharacterized protein</fullName>
    </submittedName>
</protein>
<dbReference type="Proteomes" id="UP000475862">
    <property type="component" value="Unassembled WGS sequence"/>
</dbReference>
<keyword evidence="3" id="KW-1185">Reference proteome</keyword>
<accession>A0A6G0UAA3</accession>
<proteinExistence type="predicted"/>
<keyword evidence="1" id="KW-0472">Membrane</keyword>
<dbReference type="EMBL" id="VYZN01000001">
    <property type="protein sequence ID" value="KAE9545166.1"/>
    <property type="molecule type" value="Genomic_DNA"/>
</dbReference>
<keyword evidence="1" id="KW-0812">Transmembrane</keyword>